<dbReference type="EMBL" id="FYEH01000003">
    <property type="protein sequence ID" value="SNB62500.1"/>
    <property type="molecule type" value="Genomic_DNA"/>
</dbReference>
<protein>
    <submittedName>
        <fullName evidence="1">Uncharacterized protein</fullName>
    </submittedName>
</protein>
<keyword evidence="2" id="KW-1185">Reference proteome</keyword>
<accession>A0A212QSD3</accession>
<dbReference type="AlphaFoldDB" id="A0A212QSD3"/>
<name>A0A212QSD3_9PROT</name>
<dbReference type="Gene3D" id="3.40.50.1820">
    <property type="entry name" value="alpha/beta hydrolase"/>
    <property type="match status" value="1"/>
</dbReference>
<evidence type="ECO:0000313" key="2">
    <source>
        <dbReference type="Proteomes" id="UP000197065"/>
    </source>
</evidence>
<dbReference type="InterPro" id="IPR029058">
    <property type="entry name" value="AB_hydrolase_fold"/>
</dbReference>
<dbReference type="Proteomes" id="UP000197065">
    <property type="component" value="Unassembled WGS sequence"/>
</dbReference>
<organism evidence="1 2">
    <name type="scientific">Arboricoccus pini</name>
    <dbReference type="NCBI Taxonomy" id="1963835"/>
    <lineage>
        <taxon>Bacteria</taxon>
        <taxon>Pseudomonadati</taxon>
        <taxon>Pseudomonadota</taxon>
        <taxon>Alphaproteobacteria</taxon>
        <taxon>Geminicoccales</taxon>
        <taxon>Geminicoccaceae</taxon>
        <taxon>Arboricoccus</taxon>
    </lineage>
</organism>
<proteinExistence type="predicted"/>
<reference evidence="1 2" key="1">
    <citation type="submission" date="2017-06" db="EMBL/GenBank/DDBJ databases">
        <authorList>
            <person name="Kim H.J."/>
            <person name="Triplett B.A."/>
        </authorList>
    </citation>
    <scope>NUCLEOTIDE SEQUENCE [LARGE SCALE GENOMIC DNA]</scope>
    <source>
        <strain evidence="1 2">B29T1</strain>
    </source>
</reference>
<evidence type="ECO:0000313" key="1">
    <source>
        <dbReference type="EMBL" id="SNB62500.1"/>
    </source>
</evidence>
<gene>
    <name evidence="1" type="ORF">SAMN07250955_103134</name>
</gene>
<sequence>MAGRGRSGWHSSPHEYAIETFLINVQGCLALPGRQRIGWIGTSMGRLMGMALAVVRPEAVRSPVLNDIGLFFWRRLLHRLPFVGEDPVFTDVRAVETHLCRVYVGFGALSEWKWQHLARHSIRHDQNAQLRLYDDPAIGQEFKSIEGVIDL</sequence>
<dbReference type="SUPFAM" id="SSF53474">
    <property type="entry name" value="alpha/beta-Hydrolases"/>
    <property type="match status" value="1"/>
</dbReference>